<evidence type="ECO:0000313" key="1">
    <source>
        <dbReference type="EMBL" id="RVW44225.1"/>
    </source>
</evidence>
<proteinExistence type="predicted"/>
<dbReference type="PANTHER" id="PTHR36617">
    <property type="entry name" value="PROTEIN, PUTATIVE-RELATED"/>
    <property type="match status" value="1"/>
</dbReference>
<evidence type="ECO:0000313" key="3">
    <source>
        <dbReference type="Proteomes" id="UP000288805"/>
    </source>
</evidence>
<comment type="caution">
    <text evidence="2">The sequence shown here is derived from an EMBL/GenBank/DDBJ whole genome shotgun (WGS) entry which is preliminary data.</text>
</comment>
<accession>A0A438J9F2</accession>
<organism evidence="2 3">
    <name type="scientific">Vitis vinifera</name>
    <name type="common">Grape</name>
    <dbReference type="NCBI Taxonomy" id="29760"/>
    <lineage>
        <taxon>Eukaryota</taxon>
        <taxon>Viridiplantae</taxon>
        <taxon>Streptophyta</taxon>
        <taxon>Embryophyta</taxon>
        <taxon>Tracheophyta</taxon>
        <taxon>Spermatophyta</taxon>
        <taxon>Magnoliopsida</taxon>
        <taxon>eudicotyledons</taxon>
        <taxon>Gunneridae</taxon>
        <taxon>Pentapetalae</taxon>
        <taxon>rosids</taxon>
        <taxon>Vitales</taxon>
        <taxon>Vitaceae</taxon>
        <taxon>Viteae</taxon>
        <taxon>Vitis</taxon>
    </lineage>
</organism>
<name>A0A438J9F2_VITVI</name>
<dbReference type="AlphaFoldDB" id="A0A438J9F2"/>
<dbReference type="Proteomes" id="UP000288805">
    <property type="component" value="Unassembled WGS sequence"/>
</dbReference>
<protein>
    <submittedName>
        <fullName evidence="2">Uncharacterized protein</fullName>
    </submittedName>
</protein>
<dbReference type="EMBL" id="QGNW01001359">
    <property type="protein sequence ID" value="RVW44225.1"/>
    <property type="molecule type" value="Genomic_DNA"/>
</dbReference>
<evidence type="ECO:0000313" key="2">
    <source>
        <dbReference type="EMBL" id="RVX05594.1"/>
    </source>
</evidence>
<reference evidence="2 3" key="1">
    <citation type="journal article" date="2018" name="PLoS Genet.">
        <title>Population sequencing reveals clonal diversity and ancestral inbreeding in the grapevine cultivar Chardonnay.</title>
        <authorList>
            <person name="Roach M.J."/>
            <person name="Johnson D.L."/>
            <person name="Bohlmann J."/>
            <person name="van Vuuren H.J."/>
            <person name="Jones S.J."/>
            <person name="Pretorius I.S."/>
            <person name="Schmidt S.A."/>
            <person name="Borneman A.R."/>
        </authorList>
    </citation>
    <scope>NUCLEOTIDE SEQUENCE [LARGE SCALE GENOMIC DNA]</scope>
    <source>
        <strain evidence="3">cv. Chardonnay</strain>
        <strain evidence="2">I10V1</strain>
        <tissue evidence="2">Leaf</tissue>
    </source>
</reference>
<sequence>MQEGEWCTKELRGRYGVGVWKSIRNGWEVFKDKTRFQVGSRNRVKFWKDRWYGDMSLRDEFLGLYAIASFKDAWVVDVWDEDSWDQGSLDNSMIGS</sequence>
<gene>
    <name evidence="2" type="ORF">CK203_027271</name>
    <name evidence="1" type="ORF">CK203_089438</name>
</gene>
<dbReference type="PANTHER" id="PTHR36617:SF15">
    <property type="entry name" value="REVERSE TRANSCRIPTASE ZINC-BINDING DOMAIN-CONTAINING PROTEIN"/>
    <property type="match status" value="1"/>
</dbReference>
<dbReference type="EMBL" id="QGNW01000055">
    <property type="protein sequence ID" value="RVX05594.1"/>
    <property type="molecule type" value="Genomic_DNA"/>
</dbReference>